<dbReference type="AlphaFoldDB" id="C4Z3T0"/>
<accession>C4Z3T0</accession>
<dbReference type="EC" id="2.1.1.72" evidence="2"/>
<dbReference type="PANTHER" id="PTHR30481">
    <property type="entry name" value="DNA ADENINE METHYLASE"/>
    <property type="match status" value="1"/>
</dbReference>
<dbReference type="REBASE" id="20973">
    <property type="entry name" value="M.EelORF1765P"/>
</dbReference>
<keyword evidence="5" id="KW-0949">S-adenosyl-L-methionine</keyword>
<dbReference type="RefSeq" id="WP_012739987.1">
    <property type="nucleotide sequence ID" value="NC_012778.1"/>
</dbReference>
<evidence type="ECO:0000256" key="5">
    <source>
        <dbReference type="ARBA" id="ARBA00022691"/>
    </source>
</evidence>
<dbReference type="STRING" id="515620.EUBELI_01765"/>
<dbReference type="InterPro" id="IPR012263">
    <property type="entry name" value="M_m6A_EcoRV"/>
</dbReference>
<evidence type="ECO:0000313" key="8">
    <source>
        <dbReference type="Proteomes" id="UP000001476"/>
    </source>
</evidence>
<gene>
    <name evidence="7" type="ordered locus">EUBELI_01765</name>
</gene>
<dbReference type="Pfam" id="PF02086">
    <property type="entry name" value="MethyltransfD12"/>
    <property type="match status" value="1"/>
</dbReference>
<comment type="similarity">
    <text evidence="1">Belongs to the N(4)/N(6)-methyltransferase family.</text>
</comment>
<dbReference type="GO" id="GO:0009307">
    <property type="term" value="P:DNA restriction-modification system"/>
    <property type="evidence" value="ECO:0007669"/>
    <property type="project" value="InterPro"/>
</dbReference>
<dbReference type="Gene3D" id="1.10.1020.10">
    <property type="entry name" value="Adenine-specific Methyltransferase, Domain 2"/>
    <property type="match status" value="1"/>
</dbReference>
<keyword evidence="4 7" id="KW-0808">Transferase</keyword>
<organism evidence="7 8">
    <name type="scientific">Lachnospira eligens (strain ATCC 27750 / DSM 3376 / VPI C15-48 / C15-B4)</name>
    <name type="common">Eubacterium eligens</name>
    <dbReference type="NCBI Taxonomy" id="515620"/>
    <lineage>
        <taxon>Bacteria</taxon>
        <taxon>Bacillati</taxon>
        <taxon>Bacillota</taxon>
        <taxon>Clostridia</taxon>
        <taxon>Lachnospirales</taxon>
        <taxon>Lachnospiraceae</taxon>
        <taxon>Lachnospira</taxon>
    </lineage>
</organism>
<dbReference type="Gene3D" id="3.40.50.150">
    <property type="entry name" value="Vaccinia Virus protein VP39"/>
    <property type="match status" value="1"/>
</dbReference>
<dbReference type="GeneID" id="41356425"/>
<dbReference type="PANTHER" id="PTHR30481:SF2">
    <property type="entry name" value="SITE-SPECIFIC DNA-METHYLTRANSFERASE (ADENINE-SPECIFIC)"/>
    <property type="match status" value="1"/>
</dbReference>
<proteinExistence type="inferred from homology"/>
<evidence type="ECO:0000256" key="3">
    <source>
        <dbReference type="ARBA" id="ARBA00022603"/>
    </source>
</evidence>
<reference evidence="7 8" key="1">
    <citation type="journal article" date="2009" name="Proc. Natl. Acad. Sci. U.S.A.">
        <title>Characterizing a model human gut microbiota composed of members of its two dominant bacterial phyla.</title>
        <authorList>
            <person name="Mahowald M.A."/>
            <person name="Rey F.E."/>
            <person name="Seedorf H."/>
            <person name="Turnbaugh P.J."/>
            <person name="Fulton R.S."/>
            <person name="Wollam A."/>
            <person name="Shah N."/>
            <person name="Wang C."/>
            <person name="Magrini V."/>
            <person name="Wilson R.K."/>
            <person name="Cantarel B.L."/>
            <person name="Coutinho P.M."/>
            <person name="Henrissat B."/>
            <person name="Crock L.W."/>
            <person name="Russell A."/>
            <person name="Verberkmoes N.C."/>
            <person name="Hettich R.L."/>
            <person name="Gordon J.I."/>
        </authorList>
    </citation>
    <scope>NUCLEOTIDE SEQUENCE [LARGE SCALE GENOMIC DNA]</scope>
    <source>
        <strain evidence="8">ATCC 27750 / DSM 3376 / VPI C15-48 / C15-B4</strain>
    </source>
</reference>
<dbReference type="InterPro" id="IPR012327">
    <property type="entry name" value="MeTrfase_D12"/>
</dbReference>
<protein>
    <recommendedName>
        <fullName evidence="2">site-specific DNA-methyltransferase (adenine-specific)</fullName>
        <ecNumber evidence="2">2.1.1.72</ecNumber>
    </recommendedName>
</protein>
<dbReference type="HOGENOM" id="CLU_063430_4_0_9"/>
<dbReference type="PIRSF" id="PIRSF000398">
    <property type="entry name" value="M_m6A_EcoRV"/>
    <property type="match status" value="1"/>
</dbReference>
<name>C4Z3T0_LACE2</name>
<evidence type="ECO:0000313" key="7">
    <source>
        <dbReference type="EMBL" id="ACR72755.1"/>
    </source>
</evidence>
<keyword evidence="3 7" id="KW-0489">Methyltransferase</keyword>
<dbReference type="GO" id="GO:0043565">
    <property type="term" value="F:sequence-specific DNA binding"/>
    <property type="evidence" value="ECO:0007669"/>
    <property type="project" value="TreeGrafter"/>
</dbReference>
<dbReference type="Proteomes" id="UP000001476">
    <property type="component" value="Chromosome"/>
</dbReference>
<dbReference type="InterPro" id="IPR029063">
    <property type="entry name" value="SAM-dependent_MTases_sf"/>
</dbReference>
<dbReference type="PRINTS" id="PR00505">
    <property type="entry name" value="D12N6MTFRASE"/>
</dbReference>
<dbReference type="InterPro" id="IPR023095">
    <property type="entry name" value="Ade_MeTrfase_dom_2"/>
</dbReference>
<dbReference type="GO" id="GO:0006298">
    <property type="term" value="P:mismatch repair"/>
    <property type="evidence" value="ECO:0007669"/>
    <property type="project" value="TreeGrafter"/>
</dbReference>
<dbReference type="SUPFAM" id="SSF53335">
    <property type="entry name" value="S-adenosyl-L-methionine-dependent methyltransferases"/>
    <property type="match status" value="1"/>
</dbReference>
<dbReference type="GO" id="GO:0009007">
    <property type="term" value="F:site-specific DNA-methyltransferase (adenine-specific) activity"/>
    <property type="evidence" value="ECO:0007669"/>
    <property type="project" value="UniProtKB-EC"/>
</dbReference>
<evidence type="ECO:0000256" key="1">
    <source>
        <dbReference type="ARBA" id="ARBA00006594"/>
    </source>
</evidence>
<sequence length="293" mass="34388">MNYSPLRYPGGKTKIAPMVKLLIEKSGMKNVTYVEPFAGGAGVSLELLFSGEVDHIVINDYDKAIYSIWRAIIENTNQFVDLIENTEVSIDEWYRQKNIYTNQSNRYSVELAFATFFLNRTNRSGILAAGPIGGYEQNGNYLIDARYNKEELINRILRIAKRKDDISVYNKDVRSFMKNYLHRYSNVFLYLDPPYYKKGQELYKNFFVDKDHKEIADLLENEKSIWMVTYDAEPEIAKLYERFSKRYFDLSYSVAEKKKASEVMILCTGDLWPNKQEMQKKKIKLNLREEMHA</sequence>
<dbReference type="KEGG" id="eel:EUBELI_01765"/>
<dbReference type="EMBL" id="CP001104">
    <property type="protein sequence ID" value="ACR72755.1"/>
    <property type="molecule type" value="Genomic_DNA"/>
</dbReference>
<evidence type="ECO:0000256" key="2">
    <source>
        <dbReference type="ARBA" id="ARBA00011900"/>
    </source>
</evidence>
<comment type="catalytic activity">
    <reaction evidence="6">
        <text>a 2'-deoxyadenosine in DNA + S-adenosyl-L-methionine = an N(6)-methyl-2'-deoxyadenosine in DNA + S-adenosyl-L-homocysteine + H(+)</text>
        <dbReference type="Rhea" id="RHEA:15197"/>
        <dbReference type="Rhea" id="RHEA-COMP:12418"/>
        <dbReference type="Rhea" id="RHEA-COMP:12419"/>
        <dbReference type="ChEBI" id="CHEBI:15378"/>
        <dbReference type="ChEBI" id="CHEBI:57856"/>
        <dbReference type="ChEBI" id="CHEBI:59789"/>
        <dbReference type="ChEBI" id="CHEBI:90615"/>
        <dbReference type="ChEBI" id="CHEBI:90616"/>
        <dbReference type="EC" id="2.1.1.72"/>
    </reaction>
</comment>
<keyword evidence="8" id="KW-1185">Reference proteome</keyword>
<dbReference type="GO" id="GO:1904047">
    <property type="term" value="F:S-adenosyl-L-methionine binding"/>
    <property type="evidence" value="ECO:0007669"/>
    <property type="project" value="TreeGrafter"/>
</dbReference>
<dbReference type="eggNOG" id="COG0338">
    <property type="taxonomic scope" value="Bacteria"/>
</dbReference>
<evidence type="ECO:0000256" key="4">
    <source>
        <dbReference type="ARBA" id="ARBA00022679"/>
    </source>
</evidence>
<dbReference type="GO" id="GO:0032259">
    <property type="term" value="P:methylation"/>
    <property type="evidence" value="ECO:0007669"/>
    <property type="project" value="UniProtKB-KW"/>
</dbReference>
<evidence type="ECO:0000256" key="6">
    <source>
        <dbReference type="ARBA" id="ARBA00047942"/>
    </source>
</evidence>